<evidence type="ECO:0000313" key="3">
    <source>
        <dbReference type="Proteomes" id="UP000053097"/>
    </source>
</evidence>
<name>A0A026WND8_OOCBI</name>
<evidence type="ECO:0000256" key="1">
    <source>
        <dbReference type="SAM" id="MobiDB-lite"/>
    </source>
</evidence>
<feature type="region of interest" description="Disordered" evidence="1">
    <location>
        <begin position="1"/>
        <end position="54"/>
    </location>
</feature>
<feature type="compositionally biased region" description="Acidic residues" evidence="1">
    <location>
        <begin position="9"/>
        <end position="34"/>
    </location>
</feature>
<organism evidence="2 3">
    <name type="scientific">Ooceraea biroi</name>
    <name type="common">Clonal raider ant</name>
    <name type="synonym">Cerapachys biroi</name>
    <dbReference type="NCBI Taxonomy" id="2015173"/>
    <lineage>
        <taxon>Eukaryota</taxon>
        <taxon>Metazoa</taxon>
        <taxon>Ecdysozoa</taxon>
        <taxon>Arthropoda</taxon>
        <taxon>Hexapoda</taxon>
        <taxon>Insecta</taxon>
        <taxon>Pterygota</taxon>
        <taxon>Neoptera</taxon>
        <taxon>Endopterygota</taxon>
        <taxon>Hymenoptera</taxon>
        <taxon>Apocrita</taxon>
        <taxon>Aculeata</taxon>
        <taxon>Formicoidea</taxon>
        <taxon>Formicidae</taxon>
        <taxon>Dorylinae</taxon>
        <taxon>Ooceraea</taxon>
    </lineage>
</organism>
<reference evidence="2 3" key="1">
    <citation type="journal article" date="2014" name="Curr. Biol.">
        <title>The genome of the clonal raider ant Cerapachys biroi.</title>
        <authorList>
            <person name="Oxley P.R."/>
            <person name="Ji L."/>
            <person name="Fetter-Pruneda I."/>
            <person name="McKenzie S.K."/>
            <person name="Li C."/>
            <person name="Hu H."/>
            <person name="Zhang G."/>
            <person name="Kronauer D.J."/>
        </authorList>
    </citation>
    <scope>NUCLEOTIDE SEQUENCE [LARGE SCALE GENOMIC DNA]</scope>
</reference>
<dbReference type="AlphaFoldDB" id="A0A026WND8"/>
<protein>
    <submittedName>
        <fullName evidence="2">Uncharacterized protein</fullName>
    </submittedName>
</protein>
<accession>A0A026WND8</accession>
<dbReference type="EMBL" id="KK107144">
    <property type="protein sequence ID" value="EZA57582.1"/>
    <property type="molecule type" value="Genomic_DNA"/>
</dbReference>
<evidence type="ECO:0000313" key="2">
    <source>
        <dbReference type="EMBL" id="EZA57582.1"/>
    </source>
</evidence>
<proteinExistence type="predicted"/>
<dbReference type="Proteomes" id="UP000053097">
    <property type="component" value="Unassembled WGS sequence"/>
</dbReference>
<keyword evidence="3" id="KW-1185">Reference proteome</keyword>
<sequence length="54" mass="6080">MSPFRGCEETQDEHEDKDEDEDEDEHENENDEGCAGEVSIHKLPAIPGHNARTS</sequence>
<gene>
    <name evidence="2" type="ORF">X777_02122</name>
</gene>